<dbReference type="Proteomes" id="UP001230504">
    <property type="component" value="Unassembled WGS sequence"/>
</dbReference>
<dbReference type="Pfam" id="PF06985">
    <property type="entry name" value="HET"/>
    <property type="match status" value="1"/>
</dbReference>
<evidence type="ECO:0000313" key="3">
    <source>
        <dbReference type="Proteomes" id="UP001230504"/>
    </source>
</evidence>
<dbReference type="RefSeq" id="XP_060411407.1">
    <property type="nucleotide sequence ID" value="XM_060564762.1"/>
</dbReference>
<protein>
    <recommendedName>
        <fullName evidence="1">Heterokaryon incompatibility domain-containing protein</fullName>
    </recommendedName>
</protein>
<dbReference type="PANTHER" id="PTHR24148">
    <property type="entry name" value="ANKYRIN REPEAT DOMAIN-CONTAINING PROTEIN 39 HOMOLOG-RELATED"/>
    <property type="match status" value="1"/>
</dbReference>
<evidence type="ECO:0000313" key="2">
    <source>
        <dbReference type="EMBL" id="KAK1580360.1"/>
    </source>
</evidence>
<name>A0AAD8PTE9_9PEZI</name>
<sequence length="280" mass="32114">MSSSFEATKRQIDPPAASPSYRILLPGKTLNLWVDAMCVDQSCGREKSHQVQMTGQIYEAARNIGKANPKENVSWVLRDFIPEIRRAARSSQTTALLQKTGPELDHLQVIKALGKRLCDRWRNSYTDCFAFFLKKRWLTRGWVVQEAALPEPKNIVLQCGNEQFSWSRINQLSALILMFRCDDELNECLSERLSDCRKGPGTTDRSWNPIQNSLPAFSGDSVIQRMADWQNHRWRTATDSEIRHAKVLHTFHRLRIYQFEDPLDHIYGALGLAAMAVPRV</sequence>
<reference evidence="2" key="1">
    <citation type="submission" date="2021-06" db="EMBL/GenBank/DDBJ databases">
        <title>Comparative genomics, transcriptomics and evolutionary studies reveal genomic signatures of adaptation to plant cell wall in hemibiotrophic fungi.</title>
        <authorList>
            <consortium name="DOE Joint Genome Institute"/>
            <person name="Baroncelli R."/>
            <person name="Diaz J.F."/>
            <person name="Benocci T."/>
            <person name="Peng M."/>
            <person name="Battaglia E."/>
            <person name="Haridas S."/>
            <person name="Andreopoulos W."/>
            <person name="Labutti K."/>
            <person name="Pangilinan J."/>
            <person name="Floch G.L."/>
            <person name="Makela M.R."/>
            <person name="Henrissat B."/>
            <person name="Grigoriev I.V."/>
            <person name="Crouch J.A."/>
            <person name="De Vries R.P."/>
            <person name="Sukno S.A."/>
            <person name="Thon M.R."/>
        </authorList>
    </citation>
    <scope>NUCLEOTIDE SEQUENCE</scope>
    <source>
        <strain evidence="2">CBS 125086</strain>
    </source>
</reference>
<keyword evidence="3" id="KW-1185">Reference proteome</keyword>
<organism evidence="2 3">
    <name type="scientific">Colletotrichum navitas</name>
    <dbReference type="NCBI Taxonomy" id="681940"/>
    <lineage>
        <taxon>Eukaryota</taxon>
        <taxon>Fungi</taxon>
        <taxon>Dikarya</taxon>
        <taxon>Ascomycota</taxon>
        <taxon>Pezizomycotina</taxon>
        <taxon>Sordariomycetes</taxon>
        <taxon>Hypocreomycetidae</taxon>
        <taxon>Glomerellales</taxon>
        <taxon>Glomerellaceae</taxon>
        <taxon>Colletotrichum</taxon>
        <taxon>Colletotrichum graminicola species complex</taxon>
    </lineage>
</organism>
<proteinExistence type="predicted"/>
<gene>
    <name evidence="2" type="ORF">LY79DRAFT_692221</name>
</gene>
<dbReference type="AlphaFoldDB" id="A0AAD8PTE9"/>
<comment type="caution">
    <text evidence="2">The sequence shown here is derived from an EMBL/GenBank/DDBJ whole genome shotgun (WGS) entry which is preliminary data.</text>
</comment>
<dbReference type="EMBL" id="JAHLJV010000055">
    <property type="protein sequence ID" value="KAK1580360.1"/>
    <property type="molecule type" value="Genomic_DNA"/>
</dbReference>
<evidence type="ECO:0000259" key="1">
    <source>
        <dbReference type="Pfam" id="PF06985"/>
    </source>
</evidence>
<accession>A0AAD8PTE9</accession>
<dbReference type="GeneID" id="85449002"/>
<dbReference type="InterPro" id="IPR010730">
    <property type="entry name" value="HET"/>
</dbReference>
<dbReference type="InterPro" id="IPR052895">
    <property type="entry name" value="HetReg/Transcr_Mod"/>
</dbReference>
<dbReference type="PANTHER" id="PTHR24148:SF64">
    <property type="entry name" value="HETEROKARYON INCOMPATIBILITY DOMAIN-CONTAINING PROTEIN"/>
    <property type="match status" value="1"/>
</dbReference>
<feature type="domain" description="Heterokaryon incompatibility" evidence="1">
    <location>
        <begin position="30"/>
        <end position="146"/>
    </location>
</feature>